<feature type="transmembrane region" description="Helical" evidence="1">
    <location>
        <begin position="67"/>
        <end position="85"/>
    </location>
</feature>
<sequence length="193" mass="20170">MTTSPGDAFATPAPAVYLPGRGPRLGAALTPVLAVVGIAAGAVGLVVEGMTGFAGDAQRFGTTFPLWVVWVGLVVMGAGAFVVRARRAPWYRGWSMVEMLDRPDGIVLFAGRLGARHEGLPVRRGETVELSGSGGLRSTYQYVVSAPSGSMTFTAEGFLHRLTMQPLDEAAARHGITVVTSGEAARITRTVTA</sequence>
<protein>
    <submittedName>
        <fullName evidence="2">Uncharacterized protein</fullName>
    </submittedName>
</protein>
<reference evidence="2 3" key="1">
    <citation type="submission" date="2021-01" db="EMBL/GenBank/DDBJ databases">
        <title>Whole genome shotgun sequence of Cellulomonas phragmiteti NBRC 110785.</title>
        <authorList>
            <person name="Komaki H."/>
            <person name="Tamura T."/>
        </authorList>
    </citation>
    <scope>NUCLEOTIDE SEQUENCE [LARGE SCALE GENOMIC DNA]</scope>
    <source>
        <strain evidence="2 3">NBRC 110785</strain>
    </source>
</reference>
<keyword evidence="1" id="KW-0472">Membrane</keyword>
<evidence type="ECO:0000313" key="2">
    <source>
        <dbReference type="EMBL" id="GIG41421.1"/>
    </source>
</evidence>
<dbReference type="Proteomes" id="UP000614741">
    <property type="component" value="Unassembled WGS sequence"/>
</dbReference>
<keyword evidence="1" id="KW-1133">Transmembrane helix</keyword>
<feature type="transmembrane region" description="Helical" evidence="1">
    <location>
        <begin position="25"/>
        <end position="47"/>
    </location>
</feature>
<gene>
    <name evidence="2" type="ORF">Cph01nite_31830</name>
</gene>
<keyword evidence="1" id="KW-0812">Transmembrane</keyword>
<evidence type="ECO:0000256" key="1">
    <source>
        <dbReference type="SAM" id="Phobius"/>
    </source>
</evidence>
<accession>A0ABQ4DR70</accession>
<evidence type="ECO:0000313" key="3">
    <source>
        <dbReference type="Proteomes" id="UP000614741"/>
    </source>
</evidence>
<dbReference type="RefSeq" id="WP_203675707.1">
    <property type="nucleotide sequence ID" value="NZ_BONP01000026.1"/>
</dbReference>
<dbReference type="EMBL" id="BONP01000026">
    <property type="protein sequence ID" value="GIG41421.1"/>
    <property type="molecule type" value="Genomic_DNA"/>
</dbReference>
<organism evidence="2 3">
    <name type="scientific">Cellulomonas phragmiteti</name>
    <dbReference type="NCBI Taxonomy" id="478780"/>
    <lineage>
        <taxon>Bacteria</taxon>
        <taxon>Bacillati</taxon>
        <taxon>Actinomycetota</taxon>
        <taxon>Actinomycetes</taxon>
        <taxon>Micrococcales</taxon>
        <taxon>Cellulomonadaceae</taxon>
        <taxon>Cellulomonas</taxon>
    </lineage>
</organism>
<comment type="caution">
    <text evidence="2">The sequence shown here is derived from an EMBL/GenBank/DDBJ whole genome shotgun (WGS) entry which is preliminary data.</text>
</comment>
<name>A0ABQ4DR70_9CELL</name>
<proteinExistence type="predicted"/>
<keyword evidence="3" id="KW-1185">Reference proteome</keyword>